<accession>A0A6C0KPA1</accession>
<evidence type="ECO:0000313" key="1">
    <source>
        <dbReference type="EMBL" id="QHU19011.1"/>
    </source>
</evidence>
<reference evidence="1" key="1">
    <citation type="journal article" date="2020" name="Nature">
        <title>Giant virus diversity and host interactions through global metagenomics.</title>
        <authorList>
            <person name="Schulz F."/>
            <person name="Roux S."/>
            <person name="Paez-Espino D."/>
            <person name="Jungbluth S."/>
            <person name="Walsh D.A."/>
            <person name="Denef V.J."/>
            <person name="McMahon K.D."/>
            <person name="Konstantinidis K.T."/>
            <person name="Eloe-Fadrosh E.A."/>
            <person name="Kyrpides N.C."/>
            <person name="Woyke T."/>
        </authorList>
    </citation>
    <scope>NUCLEOTIDE SEQUENCE</scope>
    <source>
        <strain evidence="1">GVMAG-S-3300013014-104</strain>
    </source>
</reference>
<dbReference type="AlphaFoldDB" id="A0A6C0KPA1"/>
<sequence>MEYDKDMYLFDNDDDFILLKKKNILSEVKKTDVRYDKFTKELKRKWLDGKYYDKVTIEVFGSGETGSKIRNAVTGAKTSYIVGSSKEDLFFKVADATGNKGRKESLILFYDSPEQYENHQFLELDQTIKDSWYKKNLKARKPVE</sequence>
<organism evidence="1">
    <name type="scientific">viral metagenome</name>
    <dbReference type="NCBI Taxonomy" id="1070528"/>
    <lineage>
        <taxon>unclassified sequences</taxon>
        <taxon>metagenomes</taxon>
        <taxon>organismal metagenomes</taxon>
    </lineage>
</organism>
<dbReference type="EMBL" id="MN740943">
    <property type="protein sequence ID" value="QHU19011.1"/>
    <property type="molecule type" value="Genomic_DNA"/>
</dbReference>
<name>A0A6C0KPA1_9ZZZZ</name>
<proteinExistence type="predicted"/>
<protein>
    <submittedName>
        <fullName evidence="1">Uncharacterized protein</fullName>
    </submittedName>
</protein>